<dbReference type="AlphaFoldDB" id="B0Y2K6"/>
<protein>
    <submittedName>
        <fullName evidence="1">Uncharacterized protein</fullName>
    </submittedName>
</protein>
<keyword evidence="2" id="KW-1185">Reference proteome</keyword>
<evidence type="ECO:0000313" key="2">
    <source>
        <dbReference type="Proteomes" id="UP000001699"/>
    </source>
</evidence>
<proteinExistence type="predicted"/>
<accession>B0Y2K6</accession>
<evidence type="ECO:0000313" key="1">
    <source>
        <dbReference type="EMBL" id="EDP52177.1"/>
    </source>
</evidence>
<name>B0Y2K6_ASPFC</name>
<dbReference type="EMBL" id="DS499597">
    <property type="protein sequence ID" value="EDP52177.1"/>
    <property type="molecule type" value="Genomic_DNA"/>
</dbReference>
<organism evidence="1 2">
    <name type="scientific">Aspergillus fumigatus (strain CBS 144.89 / FGSC A1163 / CEA10)</name>
    <name type="common">Neosartorya fumigata</name>
    <dbReference type="NCBI Taxonomy" id="451804"/>
    <lineage>
        <taxon>Eukaryota</taxon>
        <taxon>Fungi</taxon>
        <taxon>Dikarya</taxon>
        <taxon>Ascomycota</taxon>
        <taxon>Pezizomycotina</taxon>
        <taxon>Eurotiomycetes</taxon>
        <taxon>Eurotiomycetidae</taxon>
        <taxon>Eurotiales</taxon>
        <taxon>Aspergillaceae</taxon>
        <taxon>Aspergillus</taxon>
        <taxon>Aspergillus subgen. Fumigati</taxon>
    </lineage>
</organism>
<dbReference type="Proteomes" id="UP000001699">
    <property type="component" value="Unassembled WGS sequence"/>
</dbReference>
<sequence>MKTGNGGGADEELMEFVADISGDLNGPGAESRRSHPGETLDRIVAWGRTQANHFHLQRLTANLDMVEWGTRGCVYQGEIFAVAISDGDCLKRHYRMGQNRNIIVKKCI</sequence>
<dbReference type="VEuPathDB" id="FungiDB:AFUB_062160"/>
<gene>
    <name evidence="1" type="ORF">AFUB_062160</name>
</gene>
<dbReference type="HOGENOM" id="CLU_2196346_0_0_1"/>
<reference evidence="1 2" key="1">
    <citation type="journal article" date="2008" name="PLoS Genet.">
        <title>Genomic islands in the pathogenic filamentous fungus Aspergillus fumigatus.</title>
        <authorList>
            <person name="Fedorova N.D."/>
            <person name="Khaldi N."/>
            <person name="Joardar V.S."/>
            <person name="Maiti R."/>
            <person name="Amedeo P."/>
            <person name="Anderson M.J."/>
            <person name="Crabtree J."/>
            <person name="Silva J.C."/>
            <person name="Badger J.H."/>
            <person name="Albarraq A."/>
            <person name="Angiuoli S."/>
            <person name="Bussey H."/>
            <person name="Bowyer P."/>
            <person name="Cotty P.J."/>
            <person name="Dyer P.S."/>
            <person name="Egan A."/>
            <person name="Galens K."/>
            <person name="Fraser-Liggett C.M."/>
            <person name="Haas B.J."/>
            <person name="Inman J.M."/>
            <person name="Kent R."/>
            <person name="Lemieux S."/>
            <person name="Malavazi I."/>
            <person name="Orvis J."/>
            <person name="Roemer T."/>
            <person name="Ronning C.M."/>
            <person name="Sundaram J.P."/>
            <person name="Sutton G."/>
            <person name="Turner G."/>
            <person name="Venter J.C."/>
            <person name="White O.R."/>
            <person name="Whitty B.R."/>
            <person name="Youngman P."/>
            <person name="Wolfe K.H."/>
            <person name="Goldman G.H."/>
            <person name="Wortman J.R."/>
            <person name="Jiang B."/>
            <person name="Denning D.W."/>
            <person name="Nierman W.C."/>
        </authorList>
    </citation>
    <scope>NUCLEOTIDE SEQUENCE [LARGE SCALE GENOMIC DNA]</scope>
    <source>
        <strain evidence="2">CBS 144.89 / FGSC A1163 / CEA10</strain>
    </source>
</reference>